<sequence length="82" mass="9243">MKIFLAIVAMFMLSSCRVESDSTSSPVFSGIVKQDPRIVTADFEMDNNKYHCFSFDPTKDNLIFMCKKVKNEENSSSSTSTN</sequence>
<dbReference type="PROSITE" id="PS51257">
    <property type="entry name" value="PROKAR_LIPOPROTEIN"/>
    <property type="match status" value="1"/>
</dbReference>
<evidence type="ECO:0000313" key="1">
    <source>
        <dbReference type="EMBL" id="AQW88652.1"/>
    </source>
</evidence>
<gene>
    <name evidence="1" type="ORF">BF_0127</name>
</gene>
<organism evidence="1 2">
    <name type="scientific">Serratia phage BF</name>
    <dbReference type="NCBI Taxonomy" id="1962671"/>
    <lineage>
        <taxon>Viruses</taxon>
        <taxon>Duplodnaviria</taxon>
        <taxon>Heunggongvirae</taxon>
        <taxon>Uroviricota</taxon>
        <taxon>Caudoviricetes</taxon>
        <taxon>Eneladusvirus</taxon>
        <taxon>Eneladusvirus BF</taxon>
    </lineage>
</organism>
<evidence type="ECO:0008006" key="3">
    <source>
        <dbReference type="Google" id="ProtNLM"/>
    </source>
</evidence>
<reference evidence="1" key="1">
    <citation type="submission" date="2017-02" db="EMBL/GenBank/DDBJ databases">
        <title>Genome sequence of Serratia marcescens phage BF.</title>
        <authorList>
            <person name="Casey E."/>
            <person name="Fitzgerald B."/>
            <person name="Mahony J."/>
            <person name="Lugli G."/>
            <person name="Ventura M."/>
            <person name="van Sinderen D."/>
        </authorList>
    </citation>
    <scope>NUCLEOTIDE SEQUENCE [LARGE SCALE GENOMIC DNA]</scope>
</reference>
<dbReference type="OrthoDB" id="37323at10239"/>
<name>A0A1S6UAC5_9CAUD</name>
<protein>
    <recommendedName>
        <fullName evidence="3">Lipoprotein</fullName>
    </recommendedName>
</protein>
<dbReference type="EMBL" id="KY630187">
    <property type="protein sequence ID" value="AQW88652.1"/>
    <property type="molecule type" value="Genomic_DNA"/>
</dbReference>
<accession>A0A1S6UAC5</accession>
<dbReference type="Proteomes" id="UP000221837">
    <property type="component" value="Genome"/>
</dbReference>
<evidence type="ECO:0000313" key="2">
    <source>
        <dbReference type="Proteomes" id="UP000221837"/>
    </source>
</evidence>
<proteinExistence type="predicted"/>
<keyword evidence="2" id="KW-1185">Reference proteome</keyword>